<feature type="non-terminal residue" evidence="1">
    <location>
        <position position="1"/>
    </location>
</feature>
<keyword evidence="2" id="KW-1185">Reference proteome</keyword>
<evidence type="ECO:0000313" key="1">
    <source>
        <dbReference type="EMBL" id="MBA0632977.1"/>
    </source>
</evidence>
<gene>
    <name evidence="1" type="ORF">Godav_001637</name>
</gene>
<dbReference type="AlphaFoldDB" id="A0A7J8T3K4"/>
<accession>A0A7J8T3K4</accession>
<dbReference type="EMBL" id="JABFAC010000013">
    <property type="protein sequence ID" value="MBA0632977.1"/>
    <property type="molecule type" value="Genomic_DNA"/>
</dbReference>
<comment type="caution">
    <text evidence="1">The sequence shown here is derived from an EMBL/GenBank/DDBJ whole genome shotgun (WGS) entry which is preliminary data.</text>
</comment>
<organism evidence="1 2">
    <name type="scientific">Gossypium davidsonii</name>
    <name type="common">Davidson's cotton</name>
    <name type="synonym">Gossypium klotzschianum subsp. davidsonii</name>
    <dbReference type="NCBI Taxonomy" id="34287"/>
    <lineage>
        <taxon>Eukaryota</taxon>
        <taxon>Viridiplantae</taxon>
        <taxon>Streptophyta</taxon>
        <taxon>Embryophyta</taxon>
        <taxon>Tracheophyta</taxon>
        <taxon>Spermatophyta</taxon>
        <taxon>Magnoliopsida</taxon>
        <taxon>eudicotyledons</taxon>
        <taxon>Gunneridae</taxon>
        <taxon>Pentapetalae</taxon>
        <taxon>rosids</taxon>
        <taxon>malvids</taxon>
        <taxon>Malvales</taxon>
        <taxon>Malvaceae</taxon>
        <taxon>Malvoideae</taxon>
        <taxon>Gossypium</taxon>
    </lineage>
</organism>
<reference evidence="1 2" key="1">
    <citation type="journal article" date="2019" name="Genome Biol. Evol.">
        <title>Insights into the evolution of the New World diploid cottons (Gossypium, subgenus Houzingenia) based on genome sequencing.</title>
        <authorList>
            <person name="Grover C.E."/>
            <person name="Arick M.A. 2nd"/>
            <person name="Thrash A."/>
            <person name="Conover J.L."/>
            <person name="Sanders W.S."/>
            <person name="Peterson D.G."/>
            <person name="Frelichowski J.E."/>
            <person name="Scheffler J.A."/>
            <person name="Scheffler B.E."/>
            <person name="Wendel J.F."/>
        </authorList>
    </citation>
    <scope>NUCLEOTIDE SEQUENCE [LARGE SCALE GENOMIC DNA]</scope>
    <source>
        <strain evidence="1">27</strain>
        <tissue evidence="1">Leaf</tissue>
    </source>
</reference>
<proteinExistence type="predicted"/>
<dbReference type="Proteomes" id="UP000593561">
    <property type="component" value="Unassembled WGS sequence"/>
</dbReference>
<sequence length="62" mass="6914">LRETGKATTRKGRGSHKARLDLEISVRSFHPSSSWLPFVESSTGDLANLRLSCEPIPFVFNL</sequence>
<name>A0A7J8T3K4_GOSDV</name>
<protein>
    <submittedName>
        <fullName evidence="1">Uncharacterized protein</fullName>
    </submittedName>
</protein>
<evidence type="ECO:0000313" key="2">
    <source>
        <dbReference type="Proteomes" id="UP000593561"/>
    </source>
</evidence>